<evidence type="ECO:0008006" key="3">
    <source>
        <dbReference type="Google" id="ProtNLM"/>
    </source>
</evidence>
<organism evidence="1 2">
    <name type="scientific">Listeria farberi</name>
    <dbReference type="NCBI Taxonomy" id="2713500"/>
    <lineage>
        <taxon>Bacteria</taxon>
        <taxon>Bacillati</taxon>
        <taxon>Bacillota</taxon>
        <taxon>Bacilli</taxon>
        <taxon>Bacillales</taxon>
        <taxon>Listeriaceae</taxon>
        <taxon>Listeria</taxon>
    </lineage>
</organism>
<sequence>MANRNGFEDAMKKLGKLSNVNELIAIDALEEAANFFVNMLRPAIPRSVSNRQHLQNSLSVRVENNIVIVYFEDESFYWRFVEHGTSKQRAQNFVRGTYEQNQAKIEEIMLRKIIKKMEV</sequence>
<name>A0A7X0ZJZ1_9LIST</name>
<gene>
    <name evidence="1" type="ORF">HCB47_13310</name>
</gene>
<dbReference type="InterPro" id="IPR010064">
    <property type="entry name" value="HK97-gp10_tail"/>
</dbReference>
<dbReference type="AlphaFoldDB" id="A0A7X0ZJZ1"/>
<dbReference type="Proteomes" id="UP000558070">
    <property type="component" value="Unassembled WGS sequence"/>
</dbReference>
<accession>A0A7X0ZJZ1</accession>
<dbReference type="RefSeq" id="WP_185608161.1">
    <property type="nucleotide sequence ID" value="NZ_JAARZO010000005.1"/>
</dbReference>
<dbReference type="EMBL" id="JAARZO010000005">
    <property type="protein sequence ID" value="MBC2288593.1"/>
    <property type="molecule type" value="Genomic_DNA"/>
</dbReference>
<dbReference type="Pfam" id="PF04883">
    <property type="entry name" value="HK97-gp10_like"/>
    <property type="match status" value="1"/>
</dbReference>
<proteinExistence type="predicted"/>
<evidence type="ECO:0000313" key="1">
    <source>
        <dbReference type="EMBL" id="MBC2288593.1"/>
    </source>
</evidence>
<evidence type="ECO:0000313" key="2">
    <source>
        <dbReference type="Proteomes" id="UP000558070"/>
    </source>
</evidence>
<protein>
    <recommendedName>
        <fullName evidence="3">HK97 gp10 family phage protein</fullName>
    </recommendedName>
</protein>
<reference evidence="1 2" key="1">
    <citation type="submission" date="2020-03" db="EMBL/GenBank/DDBJ databases">
        <title>Soil Listeria distribution.</title>
        <authorList>
            <person name="Liao J."/>
            <person name="Wiedmann M."/>
        </authorList>
    </citation>
    <scope>NUCLEOTIDE SEQUENCE [LARGE SCALE GENOMIC DNA]</scope>
    <source>
        <strain evidence="1 2">FSL L7-0072</strain>
    </source>
</reference>
<dbReference type="NCBIfam" id="TIGR01725">
    <property type="entry name" value="phge_HK97_gp10"/>
    <property type="match status" value="1"/>
</dbReference>
<comment type="caution">
    <text evidence="1">The sequence shown here is derived from an EMBL/GenBank/DDBJ whole genome shotgun (WGS) entry which is preliminary data.</text>
</comment>